<dbReference type="Proteomes" id="UP000886876">
    <property type="component" value="Unassembled WGS sequence"/>
</dbReference>
<dbReference type="EMBL" id="DVJS01000192">
    <property type="protein sequence ID" value="HIS97838.1"/>
    <property type="molecule type" value="Genomic_DNA"/>
</dbReference>
<reference evidence="2" key="2">
    <citation type="journal article" date="2021" name="PeerJ">
        <title>Extensive microbial diversity within the chicken gut microbiome revealed by metagenomics and culture.</title>
        <authorList>
            <person name="Gilroy R."/>
            <person name="Ravi A."/>
            <person name="Getino M."/>
            <person name="Pursley I."/>
            <person name="Horton D.L."/>
            <person name="Alikhan N.F."/>
            <person name="Baker D."/>
            <person name="Gharbi K."/>
            <person name="Hall N."/>
            <person name="Watson M."/>
            <person name="Adriaenssens E.M."/>
            <person name="Foster-Nyarko E."/>
            <person name="Jarju S."/>
            <person name="Secka A."/>
            <person name="Antonio M."/>
            <person name="Oren A."/>
            <person name="Chaudhuri R.R."/>
            <person name="La Ragione R."/>
            <person name="Hildebrand F."/>
            <person name="Pallen M.J."/>
        </authorList>
    </citation>
    <scope>NUCLEOTIDE SEQUENCE</scope>
    <source>
        <strain evidence="2">ChiHecec3B27-6122</strain>
    </source>
</reference>
<proteinExistence type="predicted"/>
<organism evidence="2 3">
    <name type="scientific">Candidatus Scatomorpha pullistercoris</name>
    <dbReference type="NCBI Taxonomy" id="2840929"/>
    <lineage>
        <taxon>Bacteria</taxon>
        <taxon>Bacillati</taxon>
        <taxon>Bacillota</taxon>
        <taxon>Clostridia</taxon>
        <taxon>Eubacteriales</taxon>
        <taxon>Candidatus Scatomorpha</taxon>
    </lineage>
</organism>
<evidence type="ECO:0000313" key="3">
    <source>
        <dbReference type="Proteomes" id="UP000886876"/>
    </source>
</evidence>
<protein>
    <submittedName>
        <fullName evidence="2">Type II toxin-antitoxin system RelE/ParE family toxin</fullName>
    </submittedName>
</protein>
<dbReference type="InterPro" id="IPR035093">
    <property type="entry name" value="RelE/ParE_toxin_dom_sf"/>
</dbReference>
<dbReference type="InterPro" id="IPR007712">
    <property type="entry name" value="RelE/ParE_toxin"/>
</dbReference>
<dbReference type="AlphaFoldDB" id="A0A9D1G5Z1"/>
<gene>
    <name evidence="2" type="ORF">IAD42_07690</name>
</gene>
<keyword evidence="1" id="KW-1277">Toxin-antitoxin system</keyword>
<sequence>MERFRVLLYPAAKRDFMELIWELDLLPPAAALRAYDLLCEQIKSLGHMPERCPRPRDLALRARGYRCLSVDRYLVLYTISGSDVLLRRILRRRPEHSGLLI</sequence>
<dbReference type="Pfam" id="PF05016">
    <property type="entry name" value="ParE_toxin"/>
    <property type="match status" value="1"/>
</dbReference>
<evidence type="ECO:0000256" key="1">
    <source>
        <dbReference type="ARBA" id="ARBA00022649"/>
    </source>
</evidence>
<reference evidence="2" key="1">
    <citation type="submission" date="2020-10" db="EMBL/GenBank/DDBJ databases">
        <authorList>
            <person name="Gilroy R."/>
        </authorList>
    </citation>
    <scope>NUCLEOTIDE SEQUENCE</scope>
    <source>
        <strain evidence="2">ChiHecec3B27-6122</strain>
    </source>
</reference>
<accession>A0A9D1G5Z1</accession>
<comment type="caution">
    <text evidence="2">The sequence shown here is derived from an EMBL/GenBank/DDBJ whole genome shotgun (WGS) entry which is preliminary data.</text>
</comment>
<name>A0A9D1G5Z1_9FIRM</name>
<evidence type="ECO:0000313" key="2">
    <source>
        <dbReference type="EMBL" id="HIS97838.1"/>
    </source>
</evidence>
<dbReference type="Gene3D" id="3.30.2310.20">
    <property type="entry name" value="RelE-like"/>
    <property type="match status" value="1"/>
</dbReference>